<evidence type="ECO:0000256" key="2">
    <source>
        <dbReference type="ARBA" id="ARBA00007002"/>
    </source>
</evidence>
<evidence type="ECO:0000313" key="5">
    <source>
        <dbReference type="EMBL" id="CAE0247038.1"/>
    </source>
</evidence>
<dbReference type="PANTHER" id="PTHR13021">
    <property type="entry name" value="PRE-MRNA-SPLICING FACTOR ISY1"/>
    <property type="match status" value="1"/>
</dbReference>
<dbReference type="InterPro" id="IPR009360">
    <property type="entry name" value="Isy1"/>
</dbReference>
<dbReference type="InterPro" id="IPR029012">
    <property type="entry name" value="Helix_hairpin_bin_sf"/>
</dbReference>
<evidence type="ECO:0000256" key="1">
    <source>
        <dbReference type="ARBA" id="ARBA00004123"/>
    </source>
</evidence>
<proteinExistence type="inferred from homology"/>
<evidence type="ECO:0000256" key="4">
    <source>
        <dbReference type="SAM" id="MobiDB-lite"/>
    </source>
</evidence>
<evidence type="ECO:0008006" key="6">
    <source>
        <dbReference type="Google" id="ProtNLM"/>
    </source>
</evidence>
<reference evidence="5" key="1">
    <citation type="submission" date="2021-01" db="EMBL/GenBank/DDBJ databases">
        <authorList>
            <person name="Corre E."/>
            <person name="Pelletier E."/>
            <person name="Niang G."/>
            <person name="Scheremetjew M."/>
            <person name="Finn R."/>
            <person name="Kale V."/>
            <person name="Holt S."/>
            <person name="Cochrane G."/>
            <person name="Meng A."/>
            <person name="Brown T."/>
            <person name="Cohen L."/>
        </authorList>
    </citation>
    <scope>NUCLEOTIDE SEQUENCE</scope>
    <source>
        <strain evidence="5">NIES-2562</strain>
    </source>
</reference>
<feature type="compositionally biased region" description="Basic and acidic residues" evidence="4">
    <location>
        <begin position="237"/>
        <end position="248"/>
    </location>
</feature>
<keyword evidence="3" id="KW-0539">Nucleus</keyword>
<dbReference type="Gene3D" id="1.10.287.660">
    <property type="entry name" value="Helix hairpin bin"/>
    <property type="match status" value="1"/>
</dbReference>
<protein>
    <recommendedName>
        <fullName evidence="6">Pre-mRNA-splicing factor ISY1</fullName>
    </recommendedName>
</protein>
<dbReference type="AlphaFoldDB" id="A0A7S3D5H6"/>
<name>A0A7S3D5H6_9EUKA</name>
<dbReference type="EMBL" id="HBIB01014287">
    <property type="protein sequence ID" value="CAE0247038.1"/>
    <property type="molecule type" value="Transcribed_RNA"/>
</dbReference>
<gene>
    <name evidence="5" type="ORF">PBIL07802_LOCUS9228</name>
</gene>
<dbReference type="GO" id="GO:0000350">
    <property type="term" value="P:generation of catalytic spliceosome for second transesterification step"/>
    <property type="evidence" value="ECO:0007669"/>
    <property type="project" value="InterPro"/>
</dbReference>
<comment type="similarity">
    <text evidence="2">Belongs to the ISY1 family.</text>
</comment>
<evidence type="ECO:0000256" key="3">
    <source>
        <dbReference type="ARBA" id="ARBA00023242"/>
    </source>
</evidence>
<accession>A0A7S3D5H6</accession>
<organism evidence="5">
    <name type="scientific">Palpitomonas bilix</name>
    <dbReference type="NCBI Taxonomy" id="652834"/>
    <lineage>
        <taxon>Eukaryota</taxon>
        <taxon>Eukaryota incertae sedis</taxon>
    </lineage>
</organism>
<sequence length="283" mass="32191">MARNEEKSHSMLNRWLAMKEEERGKPKKKRPYLASLCTDLNDCLKWRQELVSDIGKKVAEIQNASLGEYKIRALNDEINKLFREKGHWERQIKQLGGANYSTIARTLYDSNVVKMYKGYMYFGAAKDLPGVKELFEEEYIAKEKKTKKEIYQGIDADYYGYGDDEDGLLEAVEGPAEKKARDEAIAAWVANREQEAGDLQNAPKSLIEVIEDEDAEEEEKAKKEGATASADALSEIRGSEWKGPSEEDIEKAVLERKKQALLQQYVSPELQAQAEKAKALMNK</sequence>
<feature type="region of interest" description="Disordered" evidence="4">
    <location>
        <begin position="213"/>
        <end position="248"/>
    </location>
</feature>
<dbReference type="SUPFAM" id="SSF140102">
    <property type="entry name" value="ISY1 domain-like"/>
    <property type="match status" value="1"/>
</dbReference>
<dbReference type="GO" id="GO:0005634">
    <property type="term" value="C:nucleus"/>
    <property type="evidence" value="ECO:0007669"/>
    <property type="project" value="UniProtKB-SubCell"/>
</dbReference>
<comment type="subcellular location">
    <subcellularLocation>
        <location evidence="1">Nucleus</location>
    </subcellularLocation>
</comment>
<dbReference type="FunFam" id="1.10.287.660:FF:000001">
    <property type="entry name" value="pre-mRNA-splicing factor ISY1 homolog"/>
    <property type="match status" value="1"/>
</dbReference>
<dbReference type="Pfam" id="PF06246">
    <property type="entry name" value="Isy1"/>
    <property type="match status" value="1"/>
</dbReference>
<dbReference type="InterPro" id="IPR037200">
    <property type="entry name" value="Isy1_sf"/>
</dbReference>